<dbReference type="Gene3D" id="3.30.70.1450">
    <property type="entry name" value="Regulator of K+ conductance, C-terminal domain"/>
    <property type="match status" value="1"/>
</dbReference>
<evidence type="ECO:0000259" key="7">
    <source>
        <dbReference type="PROSITE" id="PS51201"/>
    </source>
</evidence>
<dbReference type="AlphaFoldDB" id="A0A2H5XCG0"/>
<sequence length="394" mass="43341">MRVVILGCGRVGSTLALMLDAEGHEVSVIDKDQDAFRRLGEHFRGQTVTGLGIDVDVLRSAGIEKADAFLAVTNGDNSNIMASQIAKAIFGVPRALARVYDPLRAQVYRELGIETISATVLAAGLLFDRLFERPLRSINEYLELTKQMCRIYAADLPTPEQVAARRASAEGKRPRYIIVAGGGKVGYQLTRALLQEGYEVLLVEKRPQRYHLLREELRDAVFYGDACEIRTMVRIGMERADLVVAVTGDDEDNLVICQVAKRWFGVPRAIARVNNPRNEDIFRRLGIDETISATTLLFRLIEQEVAVGEVLPLALLRRGGLEIVEMELTPQSPMTEKPVRILPLPTGCLLVAVVRGDSAQVVTGDTVLRAGDVVIALATPEALEQLRNMASKEG</sequence>
<evidence type="ECO:0000256" key="1">
    <source>
        <dbReference type="ARBA" id="ARBA00017378"/>
    </source>
</evidence>
<dbReference type="PROSITE" id="PS51201">
    <property type="entry name" value="RCK_N"/>
    <property type="match status" value="2"/>
</dbReference>
<dbReference type="InterPro" id="IPR003148">
    <property type="entry name" value="RCK_N"/>
</dbReference>
<dbReference type="PANTHER" id="PTHR43833">
    <property type="entry name" value="POTASSIUM CHANNEL PROTEIN 2-RELATED-RELATED"/>
    <property type="match status" value="1"/>
</dbReference>
<accession>A0A2H5XCG0</accession>
<name>A0A2H5XCG0_9BACT</name>
<evidence type="ECO:0000256" key="5">
    <source>
        <dbReference type="ARBA" id="ARBA00023027"/>
    </source>
</evidence>
<feature type="domain" description="RCK N-terminal" evidence="7">
    <location>
        <begin position="1"/>
        <end position="117"/>
    </location>
</feature>
<reference evidence="10" key="1">
    <citation type="submission" date="2017-09" db="EMBL/GenBank/DDBJ databases">
        <title>Metaegenomics of thermophilic ammonia-oxidizing enrichment culture.</title>
        <authorList>
            <person name="Kato S."/>
            <person name="Suzuki K."/>
        </authorList>
    </citation>
    <scope>NUCLEOTIDE SEQUENCE [LARGE SCALE GENOMIC DNA]</scope>
</reference>
<dbReference type="GO" id="GO:0005886">
    <property type="term" value="C:plasma membrane"/>
    <property type="evidence" value="ECO:0007669"/>
    <property type="project" value="InterPro"/>
</dbReference>
<keyword evidence="4" id="KW-0630">Potassium</keyword>
<keyword evidence="5" id="KW-0520">NAD</keyword>
<feature type="domain" description="RCK C-terminal" evidence="8">
    <location>
        <begin position="311"/>
        <end position="392"/>
    </location>
</feature>
<dbReference type="SUPFAM" id="SSF116726">
    <property type="entry name" value="TrkA C-terminal domain-like"/>
    <property type="match status" value="1"/>
</dbReference>
<dbReference type="Proteomes" id="UP000236173">
    <property type="component" value="Unassembled WGS sequence"/>
</dbReference>
<dbReference type="Pfam" id="PF02254">
    <property type="entry name" value="TrkA_N"/>
    <property type="match status" value="2"/>
</dbReference>
<dbReference type="InterPro" id="IPR006036">
    <property type="entry name" value="K_uptake_TrkA"/>
</dbReference>
<keyword evidence="2" id="KW-0813">Transport</keyword>
<dbReference type="SUPFAM" id="SSF51735">
    <property type="entry name" value="NAD(P)-binding Rossmann-fold domains"/>
    <property type="match status" value="2"/>
</dbReference>
<keyword evidence="6" id="KW-0406">Ion transport</keyword>
<evidence type="ECO:0000313" key="9">
    <source>
        <dbReference type="EMBL" id="GBC98871.1"/>
    </source>
</evidence>
<evidence type="ECO:0000256" key="4">
    <source>
        <dbReference type="ARBA" id="ARBA00022958"/>
    </source>
</evidence>
<dbReference type="InterPro" id="IPR050721">
    <property type="entry name" value="Trk_Ktr_HKT_K-transport"/>
</dbReference>
<gene>
    <name evidence="9" type="primary">trkA</name>
    <name evidence="9" type="ORF">HRbin17_01388</name>
</gene>
<dbReference type="InterPro" id="IPR006037">
    <property type="entry name" value="RCK_C"/>
</dbReference>
<evidence type="ECO:0000313" key="10">
    <source>
        <dbReference type="Proteomes" id="UP000236173"/>
    </source>
</evidence>
<dbReference type="EMBL" id="BEHT01000016">
    <property type="protein sequence ID" value="GBC98871.1"/>
    <property type="molecule type" value="Genomic_DNA"/>
</dbReference>
<dbReference type="GO" id="GO:0015079">
    <property type="term" value="F:potassium ion transmembrane transporter activity"/>
    <property type="evidence" value="ECO:0007669"/>
    <property type="project" value="InterPro"/>
</dbReference>
<keyword evidence="3" id="KW-0633">Potassium transport</keyword>
<dbReference type="Gene3D" id="3.40.50.720">
    <property type="entry name" value="NAD(P)-binding Rossmann-like Domain"/>
    <property type="match status" value="2"/>
</dbReference>
<feature type="domain" description="RCK N-terminal" evidence="7">
    <location>
        <begin position="174"/>
        <end position="292"/>
    </location>
</feature>
<dbReference type="PRINTS" id="PR00335">
    <property type="entry name" value="KUPTAKETRKA"/>
</dbReference>
<evidence type="ECO:0000256" key="2">
    <source>
        <dbReference type="ARBA" id="ARBA00022448"/>
    </source>
</evidence>
<organism evidence="9 10">
    <name type="scientific">Candidatus Fervidibacter japonicus</name>
    <dbReference type="NCBI Taxonomy" id="2035412"/>
    <lineage>
        <taxon>Bacteria</taxon>
        <taxon>Candidatus Fervidibacterota</taxon>
        <taxon>Candidatus Fervidibacter</taxon>
    </lineage>
</organism>
<protein>
    <recommendedName>
        <fullName evidence="1">Trk system potassium uptake protein TrkA</fullName>
    </recommendedName>
</protein>
<proteinExistence type="predicted"/>
<evidence type="ECO:0000256" key="6">
    <source>
        <dbReference type="ARBA" id="ARBA00023065"/>
    </source>
</evidence>
<evidence type="ECO:0000259" key="8">
    <source>
        <dbReference type="PROSITE" id="PS51202"/>
    </source>
</evidence>
<comment type="caution">
    <text evidence="9">The sequence shown here is derived from an EMBL/GenBank/DDBJ whole genome shotgun (WGS) entry which is preliminary data.</text>
</comment>
<dbReference type="PANTHER" id="PTHR43833:SF5">
    <property type="entry name" value="TRK SYSTEM POTASSIUM UPTAKE PROTEIN TRKA"/>
    <property type="match status" value="1"/>
</dbReference>
<dbReference type="Pfam" id="PF02080">
    <property type="entry name" value="TrkA_C"/>
    <property type="match status" value="1"/>
</dbReference>
<dbReference type="InterPro" id="IPR036291">
    <property type="entry name" value="NAD(P)-bd_dom_sf"/>
</dbReference>
<dbReference type="PROSITE" id="PS51202">
    <property type="entry name" value="RCK_C"/>
    <property type="match status" value="1"/>
</dbReference>
<evidence type="ECO:0000256" key="3">
    <source>
        <dbReference type="ARBA" id="ARBA00022538"/>
    </source>
</evidence>
<dbReference type="InterPro" id="IPR036721">
    <property type="entry name" value="RCK_C_sf"/>
</dbReference>